<gene>
    <name evidence="2" type="ORF">IAC74_00190</name>
</gene>
<dbReference type="Proteomes" id="UP000886743">
    <property type="component" value="Unassembled WGS sequence"/>
</dbReference>
<dbReference type="Gene3D" id="2.30.42.10">
    <property type="match status" value="1"/>
</dbReference>
<name>A0A9D1SYZ8_9FIRM</name>
<dbReference type="InterPro" id="IPR012854">
    <property type="entry name" value="Cu_amine_oxidase-like_N"/>
</dbReference>
<evidence type="ECO:0000259" key="1">
    <source>
        <dbReference type="Pfam" id="PF07833"/>
    </source>
</evidence>
<evidence type="ECO:0000313" key="2">
    <source>
        <dbReference type="EMBL" id="HIV01960.1"/>
    </source>
</evidence>
<dbReference type="PANTHER" id="PTHR22939">
    <property type="entry name" value="SERINE PROTEASE FAMILY S1C HTRA-RELATED"/>
    <property type="match status" value="1"/>
</dbReference>
<dbReference type="Pfam" id="PF07833">
    <property type="entry name" value="Cu_amine_oxidN1"/>
    <property type="match status" value="1"/>
</dbReference>
<sequence length="356" mass="37544">MHIVLNGEEIDTQPVLINDRTYVPLRSFFEEIGATVGWDGTTSTADITMDTGTSMENMVSKVIEEVSPSVVGIIGNLDSAVSSGVDAYNQIVIGSGVIISSGGEILTNAHVVSDLETILVVLSDGTIKQARIKAMDEEIDLALIRIDQIGLPFATLADKSDIVVGKTAIAIGTPVSFSLRNSATCGIVSGLNRSVQNNYRVIQTDAAINGGNSGGPLVNLEGKVMGINSSKYAVEGVEGLCFAIPADTVRYFLDSVEKYGRIRRPSLGATFQESWASVYGMPGGDGLTIKTMDADSPLAAAGASEGWSIIGIADREVEGLVDMNEIFMDYIPGDTVPITFKQPDGTVVTLDVTLAE</sequence>
<dbReference type="SUPFAM" id="SSF50494">
    <property type="entry name" value="Trypsin-like serine proteases"/>
    <property type="match status" value="1"/>
</dbReference>
<protein>
    <submittedName>
        <fullName evidence="2">Trypsin-like peptidase domain-containing protein</fullName>
    </submittedName>
</protein>
<dbReference type="GO" id="GO:0006508">
    <property type="term" value="P:proteolysis"/>
    <property type="evidence" value="ECO:0007669"/>
    <property type="project" value="InterPro"/>
</dbReference>
<accession>A0A9D1SYZ8</accession>
<dbReference type="Pfam" id="PF13365">
    <property type="entry name" value="Trypsin_2"/>
    <property type="match status" value="1"/>
</dbReference>
<dbReference type="SUPFAM" id="SSF50156">
    <property type="entry name" value="PDZ domain-like"/>
    <property type="match status" value="1"/>
</dbReference>
<dbReference type="InterPro" id="IPR036034">
    <property type="entry name" value="PDZ_sf"/>
</dbReference>
<dbReference type="InterPro" id="IPR009003">
    <property type="entry name" value="Peptidase_S1_PA"/>
</dbReference>
<organism evidence="2 3">
    <name type="scientific">Candidatus Aphodoplasma excrementigallinarum</name>
    <dbReference type="NCBI Taxonomy" id="2840673"/>
    <lineage>
        <taxon>Bacteria</taxon>
        <taxon>Bacillati</taxon>
        <taxon>Bacillota</taxon>
        <taxon>Clostridia</taxon>
        <taxon>Eubacteriales</taxon>
        <taxon>Candidatus Aphodoplasma</taxon>
    </lineage>
</organism>
<dbReference type="InterPro" id="IPR036582">
    <property type="entry name" value="Mao_N_sf"/>
</dbReference>
<reference evidence="2" key="2">
    <citation type="journal article" date="2021" name="PeerJ">
        <title>Extensive microbial diversity within the chicken gut microbiome revealed by metagenomics and culture.</title>
        <authorList>
            <person name="Gilroy R."/>
            <person name="Ravi A."/>
            <person name="Getino M."/>
            <person name="Pursley I."/>
            <person name="Horton D.L."/>
            <person name="Alikhan N.F."/>
            <person name="Baker D."/>
            <person name="Gharbi K."/>
            <person name="Hall N."/>
            <person name="Watson M."/>
            <person name="Adriaenssens E.M."/>
            <person name="Foster-Nyarko E."/>
            <person name="Jarju S."/>
            <person name="Secka A."/>
            <person name="Antonio M."/>
            <person name="Oren A."/>
            <person name="Chaudhuri R.R."/>
            <person name="La Ragione R."/>
            <person name="Hildebrand F."/>
            <person name="Pallen M.J."/>
        </authorList>
    </citation>
    <scope>NUCLEOTIDE SEQUENCE</scope>
    <source>
        <strain evidence="2">4920</strain>
    </source>
</reference>
<dbReference type="PANTHER" id="PTHR22939:SF129">
    <property type="entry name" value="SERINE PROTEASE HTRA2, MITOCHONDRIAL"/>
    <property type="match status" value="1"/>
</dbReference>
<reference evidence="2" key="1">
    <citation type="submission" date="2020-10" db="EMBL/GenBank/DDBJ databases">
        <authorList>
            <person name="Gilroy R."/>
        </authorList>
    </citation>
    <scope>NUCLEOTIDE SEQUENCE</scope>
    <source>
        <strain evidence="2">4920</strain>
    </source>
</reference>
<dbReference type="EMBL" id="DVOF01000003">
    <property type="protein sequence ID" value="HIV01960.1"/>
    <property type="molecule type" value="Genomic_DNA"/>
</dbReference>
<feature type="domain" description="Copper amine oxidase-like N-terminal" evidence="1">
    <location>
        <begin position="5"/>
        <end position="51"/>
    </location>
</feature>
<dbReference type="InterPro" id="IPR001940">
    <property type="entry name" value="Peptidase_S1C"/>
</dbReference>
<proteinExistence type="predicted"/>
<evidence type="ECO:0000313" key="3">
    <source>
        <dbReference type="Proteomes" id="UP000886743"/>
    </source>
</evidence>
<dbReference type="GO" id="GO:0004252">
    <property type="term" value="F:serine-type endopeptidase activity"/>
    <property type="evidence" value="ECO:0007669"/>
    <property type="project" value="InterPro"/>
</dbReference>
<dbReference type="Gene3D" id="2.40.10.120">
    <property type="match status" value="1"/>
</dbReference>
<dbReference type="PRINTS" id="PR00834">
    <property type="entry name" value="PROTEASES2C"/>
</dbReference>
<comment type="caution">
    <text evidence="2">The sequence shown here is derived from an EMBL/GenBank/DDBJ whole genome shotgun (WGS) entry which is preliminary data.</text>
</comment>
<dbReference type="SUPFAM" id="SSF55383">
    <property type="entry name" value="Copper amine oxidase, domain N"/>
    <property type="match status" value="1"/>
</dbReference>
<dbReference type="AlphaFoldDB" id="A0A9D1SYZ8"/>